<organism evidence="2 3">
    <name type="scientific">Thermosulfurimonas marina</name>
    <dbReference type="NCBI Taxonomy" id="2047767"/>
    <lineage>
        <taxon>Bacteria</taxon>
        <taxon>Pseudomonadati</taxon>
        <taxon>Thermodesulfobacteriota</taxon>
        <taxon>Thermodesulfobacteria</taxon>
        <taxon>Thermodesulfobacteriales</taxon>
        <taxon>Thermodesulfobacteriaceae</taxon>
        <taxon>Thermosulfurimonas</taxon>
    </lineage>
</organism>
<dbReference type="AlphaFoldDB" id="A0A6H1WSA1"/>
<dbReference type="InterPro" id="IPR005646">
    <property type="entry name" value="FapA"/>
</dbReference>
<dbReference type="PANTHER" id="PTHR38032">
    <property type="entry name" value="POLYMERASE-RELATED"/>
    <property type="match status" value="1"/>
</dbReference>
<dbReference type="Pfam" id="PF03961">
    <property type="entry name" value="FapA"/>
    <property type="match status" value="1"/>
</dbReference>
<dbReference type="KEGG" id="tmai:FVE67_04355"/>
<protein>
    <submittedName>
        <fullName evidence="2">DUF342 domain-containing protein</fullName>
    </submittedName>
</protein>
<feature type="domain" description="Flagellar Assembly Protein A N-terminal region" evidence="1">
    <location>
        <begin position="54"/>
        <end position="175"/>
    </location>
</feature>
<reference evidence="2 3" key="1">
    <citation type="submission" date="2019-08" db="EMBL/GenBank/DDBJ databases">
        <title>Complete genome sequence of Thermosulfurimonas marina SU872T, an anaerobic thermophilic chemolithoautotrophic bacterium isolated from a shallow marine hydrothermal vent.</title>
        <authorList>
            <person name="Allioux M."/>
            <person name="Jebbar M."/>
            <person name="Slobodkina G."/>
            <person name="Slobodkin A."/>
            <person name="Moalic Y."/>
            <person name="Frolova A."/>
            <person name="Shao Z."/>
            <person name="Alain K."/>
        </authorList>
    </citation>
    <scope>NUCLEOTIDE SEQUENCE [LARGE SCALE GENOMIC DNA]</scope>
    <source>
        <strain evidence="2 3">SU872</strain>
    </source>
</reference>
<accession>A0A6H1WSA1</accession>
<dbReference type="InterPro" id="IPR046866">
    <property type="entry name" value="FapA_N"/>
</dbReference>
<sequence length="465" mass="51722">MSVREELQKKGYQVGNFLLRTSKEEMEVWVEGGIPEGENWEELKRQMEDLGITGILERPEVREDGRVIVARGTPPVPGEDARLELLVDLSHGPREVDKHRVNFREMNLVVSVRAGTPVVKKIPPRPGQPGHNIWGEIISPPPVKDVDLIPGEGFRLDQENQVLIAERSGCVVEKQGRLSIEPTYTLEGDVDWESGNIRFFGEKLTISGGVKRGFRVEAEGEVEIGGGVEDAARIVVQGNLTIRGLIHGEKAYIECSGDAVLHSVEYATIKVGGNLTVRDYLLQARVKVGRNLTVVEGRGLVAAGEIQVGEEATVKVAGNDSFVPTVFRIGAPPDLYEEIEHLRGELSLLDETTEKLRKAVALGLKLKKEGKLTPEKLKILAKLQKVYGEKLRAQAEAQERLREKEEALKAYGEYTFKILERAFPGVRVFIGRHEHQVKELLQGPGEFYLEEGQVKFRPLSQEEAS</sequence>
<evidence type="ECO:0000313" key="3">
    <source>
        <dbReference type="Proteomes" id="UP000501253"/>
    </source>
</evidence>
<name>A0A6H1WSA1_9BACT</name>
<dbReference type="RefSeq" id="WP_168719422.1">
    <property type="nucleotide sequence ID" value="NZ_CP042909.1"/>
</dbReference>
<proteinExistence type="predicted"/>
<dbReference type="PANTHER" id="PTHR38032:SF1">
    <property type="entry name" value="RNA-BINDING PROTEIN KHPB N-TERMINAL DOMAIN-CONTAINING PROTEIN"/>
    <property type="match status" value="1"/>
</dbReference>
<dbReference type="Pfam" id="PF20250">
    <property type="entry name" value="FapA_N"/>
    <property type="match status" value="1"/>
</dbReference>
<evidence type="ECO:0000259" key="1">
    <source>
        <dbReference type="Pfam" id="PF20250"/>
    </source>
</evidence>
<dbReference type="InterPro" id="IPR046865">
    <property type="entry name" value="FapA_b_solenoid"/>
</dbReference>
<gene>
    <name evidence="2" type="ORF">FVE67_04355</name>
</gene>
<dbReference type="EMBL" id="CP042909">
    <property type="protein sequence ID" value="QJA06073.1"/>
    <property type="molecule type" value="Genomic_DNA"/>
</dbReference>
<keyword evidence="3" id="KW-1185">Reference proteome</keyword>
<evidence type="ECO:0000313" key="2">
    <source>
        <dbReference type="EMBL" id="QJA06073.1"/>
    </source>
</evidence>
<dbReference type="Proteomes" id="UP000501253">
    <property type="component" value="Chromosome"/>
</dbReference>